<keyword evidence="1" id="KW-0732">Signal</keyword>
<dbReference type="Proteomes" id="UP000241346">
    <property type="component" value="Unassembled WGS sequence"/>
</dbReference>
<sequence length="103" mass="10752">MLKSIALSTLLVVSMSASAVELNITDSASGIHVKATDQSAPAAGLTVNVTNVPQLNGTSFTTDERGRVFIPLSLNASRSVNIVASDDMDMSVASTTVFHSRSR</sequence>
<feature type="signal peptide" evidence="1">
    <location>
        <begin position="1"/>
        <end position="19"/>
    </location>
</feature>
<dbReference type="EMBL" id="PYMB01000011">
    <property type="protein sequence ID" value="PSW10261.1"/>
    <property type="molecule type" value="Genomic_DNA"/>
</dbReference>
<name>A0A2T3N9P2_9GAMM</name>
<accession>A0A2T3N9P2</accession>
<dbReference type="RefSeq" id="WP_107299677.1">
    <property type="nucleotide sequence ID" value="NZ_PYMB01000011.1"/>
</dbReference>
<protein>
    <recommendedName>
        <fullName evidence="4">Carboxypeptidase regulatory-like domain-containing protein</fullName>
    </recommendedName>
</protein>
<gene>
    <name evidence="2" type="ORF">C9J01_18795</name>
</gene>
<evidence type="ECO:0008006" key="4">
    <source>
        <dbReference type="Google" id="ProtNLM"/>
    </source>
</evidence>
<proteinExistence type="predicted"/>
<evidence type="ECO:0000313" key="2">
    <source>
        <dbReference type="EMBL" id="PSW10261.1"/>
    </source>
</evidence>
<dbReference type="OrthoDB" id="5826465at2"/>
<reference evidence="2 3" key="1">
    <citation type="submission" date="2018-03" db="EMBL/GenBank/DDBJ databases">
        <title>Whole genome sequencing of Histamine producing bacteria.</title>
        <authorList>
            <person name="Butler K."/>
        </authorList>
    </citation>
    <scope>NUCLEOTIDE SEQUENCE [LARGE SCALE GENOMIC DNA]</scope>
    <source>
        <strain evidence="2 3">DSM 19138</strain>
    </source>
</reference>
<evidence type="ECO:0000256" key="1">
    <source>
        <dbReference type="SAM" id="SignalP"/>
    </source>
</evidence>
<comment type="caution">
    <text evidence="2">The sequence shown here is derived from an EMBL/GenBank/DDBJ whole genome shotgun (WGS) entry which is preliminary data.</text>
</comment>
<feature type="chain" id="PRO_5015709774" description="Carboxypeptidase regulatory-like domain-containing protein" evidence="1">
    <location>
        <begin position="20"/>
        <end position="103"/>
    </location>
</feature>
<evidence type="ECO:0000313" key="3">
    <source>
        <dbReference type="Proteomes" id="UP000241346"/>
    </source>
</evidence>
<dbReference type="AlphaFoldDB" id="A0A2T3N9P2"/>
<organism evidence="2 3">
    <name type="scientific">Photobacterium rosenbergii</name>
    <dbReference type="NCBI Taxonomy" id="294936"/>
    <lineage>
        <taxon>Bacteria</taxon>
        <taxon>Pseudomonadati</taxon>
        <taxon>Pseudomonadota</taxon>
        <taxon>Gammaproteobacteria</taxon>
        <taxon>Vibrionales</taxon>
        <taxon>Vibrionaceae</taxon>
        <taxon>Photobacterium</taxon>
    </lineage>
</organism>